<evidence type="ECO:0000259" key="1">
    <source>
        <dbReference type="PROSITE" id="PS51806"/>
    </source>
</evidence>
<dbReference type="OrthoDB" id="542841at2759"/>
<dbReference type="InterPro" id="IPR025422">
    <property type="entry name" value="TGA_domain"/>
</dbReference>
<dbReference type="Proteomes" id="UP000015453">
    <property type="component" value="Unassembled WGS sequence"/>
</dbReference>
<dbReference type="PANTHER" id="PTHR46354:SF12">
    <property type="entry name" value="DNA-BINDING PROTEIN-LIKE PROTEIN"/>
    <property type="match status" value="1"/>
</dbReference>
<name>S8BZV7_9LAMI</name>
<gene>
    <name evidence="2" type="ORF">M569_14883</name>
</gene>
<organism evidence="2 3">
    <name type="scientific">Genlisea aurea</name>
    <dbReference type="NCBI Taxonomy" id="192259"/>
    <lineage>
        <taxon>Eukaryota</taxon>
        <taxon>Viridiplantae</taxon>
        <taxon>Streptophyta</taxon>
        <taxon>Embryophyta</taxon>
        <taxon>Tracheophyta</taxon>
        <taxon>Spermatophyta</taxon>
        <taxon>Magnoliopsida</taxon>
        <taxon>eudicotyledons</taxon>
        <taxon>Gunneridae</taxon>
        <taxon>Pentapetalae</taxon>
        <taxon>asterids</taxon>
        <taxon>lamiids</taxon>
        <taxon>Lamiales</taxon>
        <taxon>Lentibulariaceae</taxon>
        <taxon>Genlisea</taxon>
    </lineage>
</organism>
<dbReference type="EMBL" id="AUSU01007972">
    <property type="protein sequence ID" value="EPS59924.1"/>
    <property type="molecule type" value="Genomic_DNA"/>
</dbReference>
<dbReference type="PANTHER" id="PTHR46354">
    <property type="entry name" value="DOG1 DOMAIN-CONTAINING PROTEIN"/>
    <property type="match status" value="1"/>
</dbReference>
<feature type="domain" description="DOG1" evidence="1">
    <location>
        <begin position="1"/>
        <end position="163"/>
    </location>
</feature>
<sequence length="163" mass="18498">DIDKCRYLVNKAIEHYREYYRAKSVAAENDLLVFFLAPCATKLERSLSWIGGFRPTTAFHLAYTKIGMMFESGVMHILRGIRTGDFGDISPPQLQKISELQIETVDEENRLKELSKILGKADLLRLKTIESLVQLLTPQQSAEFLIAAAELQFGIRIWGVGHD</sequence>
<comment type="caution">
    <text evidence="2">The sequence shown here is derived from an EMBL/GenBank/DDBJ whole genome shotgun (WGS) entry which is preliminary data.</text>
</comment>
<evidence type="ECO:0000313" key="2">
    <source>
        <dbReference type="EMBL" id="EPS59924.1"/>
    </source>
</evidence>
<dbReference type="PROSITE" id="PS51806">
    <property type="entry name" value="DOG1"/>
    <property type="match status" value="1"/>
</dbReference>
<protein>
    <recommendedName>
        <fullName evidence="1">DOG1 domain-containing protein</fullName>
    </recommendedName>
</protein>
<dbReference type="GO" id="GO:0043565">
    <property type="term" value="F:sequence-specific DNA binding"/>
    <property type="evidence" value="ECO:0007669"/>
    <property type="project" value="InterPro"/>
</dbReference>
<dbReference type="AlphaFoldDB" id="S8BZV7"/>
<feature type="non-terminal residue" evidence="2">
    <location>
        <position position="163"/>
    </location>
</feature>
<feature type="non-terminal residue" evidence="2">
    <location>
        <position position="1"/>
    </location>
</feature>
<keyword evidence="3" id="KW-1185">Reference proteome</keyword>
<evidence type="ECO:0000313" key="3">
    <source>
        <dbReference type="Proteomes" id="UP000015453"/>
    </source>
</evidence>
<dbReference type="InterPro" id="IPR051886">
    <property type="entry name" value="Seed_Dev/Stress_Resp_Reg"/>
</dbReference>
<dbReference type="GO" id="GO:0006351">
    <property type="term" value="P:DNA-templated transcription"/>
    <property type="evidence" value="ECO:0007669"/>
    <property type="project" value="InterPro"/>
</dbReference>
<reference evidence="2 3" key="1">
    <citation type="journal article" date="2013" name="BMC Genomics">
        <title>The miniature genome of a carnivorous plant Genlisea aurea contains a low number of genes and short non-coding sequences.</title>
        <authorList>
            <person name="Leushkin E.V."/>
            <person name="Sutormin R.A."/>
            <person name="Nabieva E.R."/>
            <person name="Penin A.A."/>
            <person name="Kondrashov A.S."/>
            <person name="Logacheva M.D."/>
        </authorList>
    </citation>
    <scope>NUCLEOTIDE SEQUENCE [LARGE SCALE GENOMIC DNA]</scope>
</reference>
<dbReference type="Pfam" id="PF14144">
    <property type="entry name" value="DOG1"/>
    <property type="match status" value="1"/>
</dbReference>
<accession>S8BZV7</accession>
<proteinExistence type="predicted"/>